<feature type="chain" id="PRO_5046281949" description="Lamin tail domain-containing protein" evidence="2">
    <location>
        <begin position="28"/>
        <end position="106"/>
    </location>
</feature>
<protein>
    <recommendedName>
        <fullName evidence="5">Lamin tail domain-containing protein</fullName>
    </recommendedName>
</protein>
<dbReference type="RefSeq" id="WP_131755508.1">
    <property type="nucleotide sequence ID" value="NZ_CAACUY010000006.1"/>
</dbReference>
<keyword evidence="2" id="KW-0732">Signal</keyword>
<name>A0ABW2XMN6_9ACTN</name>
<organism evidence="3 4">
    <name type="scientific">Actinomadura fibrosa</name>
    <dbReference type="NCBI Taxonomy" id="111802"/>
    <lineage>
        <taxon>Bacteria</taxon>
        <taxon>Bacillati</taxon>
        <taxon>Actinomycetota</taxon>
        <taxon>Actinomycetes</taxon>
        <taxon>Streptosporangiales</taxon>
        <taxon>Thermomonosporaceae</taxon>
        <taxon>Actinomadura</taxon>
    </lineage>
</organism>
<evidence type="ECO:0000256" key="1">
    <source>
        <dbReference type="SAM" id="MobiDB-lite"/>
    </source>
</evidence>
<evidence type="ECO:0000313" key="4">
    <source>
        <dbReference type="Proteomes" id="UP001597063"/>
    </source>
</evidence>
<proteinExistence type="predicted"/>
<keyword evidence="4" id="KW-1185">Reference proteome</keyword>
<comment type="caution">
    <text evidence="3">The sequence shown here is derived from an EMBL/GenBank/DDBJ whole genome shotgun (WGS) entry which is preliminary data.</text>
</comment>
<feature type="compositionally biased region" description="Low complexity" evidence="1">
    <location>
        <begin position="83"/>
        <end position="106"/>
    </location>
</feature>
<accession>A0ABW2XMN6</accession>
<evidence type="ECO:0000256" key="2">
    <source>
        <dbReference type="SAM" id="SignalP"/>
    </source>
</evidence>
<dbReference type="Proteomes" id="UP001597063">
    <property type="component" value="Unassembled WGS sequence"/>
</dbReference>
<evidence type="ECO:0000313" key="3">
    <source>
        <dbReference type="EMBL" id="MFD0685541.1"/>
    </source>
</evidence>
<dbReference type="EMBL" id="JBHTGP010000006">
    <property type="protein sequence ID" value="MFD0685541.1"/>
    <property type="molecule type" value="Genomic_DNA"/>
</dbReference>
<reference evidence="4" key="1">
    <citation type="journal article" date="2019" name="Int. J. Syst. Evol. Microbiol.">
        <title>The Global Catalogue of Microorganisms (GCM) 10K type strain sequencing project: providing services to taxonomists for standard genome sequencing and annotation.</title>
        <authorList>
            <consortium name="The Broad Institute Genomics Platform"/>
            <consortium name="The Broad Institute Genome Sequencing Center for Infectious Disease"/>
            <person name="Wu L."/>
            <person name="Ma J."/>
        </authorList>
    </citation>
    <scope>NUCLEOTIDE SEQUENCE [LARGE SCALE GENOMIC DNA]</scope>
    <source>
        <strain evidence="4">JCM 9371</strain>
    </source>
</reference>
<sequence>MRTVATTLLTAAAATALLAAAPSPASADAKAIDVHAFNFTNSGEDAGNDSWLEIDRSFNLAKGDGSPGSDVINEVSGASTAMSPGSASGALTGSSTTLTPGESDDE</sequence>
<evidence type="ECO:0008006" key="5">
    <source>
        <dbReference type="Google" id="ProtNLM"/>
    </source>
</evidence>
<gene>
    <name evidence="3" type="ORF">ACFQZM_13600</name>
</gene>
<feature type="signal peptide" evidence="2">
    <location>
        <begin position="1"/>
        <end position="27"/>
    </location>
</feature>
<feature type="region of interest" description="Disordered" evidence="1">
    <location>
        <begin position="63"/>
        <end position="106"/>
    </location>
</feature>